<dbReference type="PANTHER" id="PTHR32322:SF2">
    <property type="entry name" value="EAMA DOMAIN-CONTAINING PROTEIN"/>
    <property type="match status" value="1"/>
</dbReference>
<organism evidence="8 9">
    <name type="scientific">Bosea rubneri</name>
    <dbReference type="NCBI Taxonomy" id="3075434"/>
    <lineage>
        <taxon>Bacteria</taxon>
        <taxon>Pseudomonadati</taxon>
        <taxon>Pseudomonadota</taxon>
        <taxon>Alphaproteobacteria</taxon>
        <taxon>Hyphomicrobiales</taxon>
        <taxon>Boseaceae</taxon>
        <taxon>Bosea</taxon>
    </lineage>
</organism>
<keyword evidence="3 6" id="KW-0812">Transmembrane</keyword>
<keyword evidence="4 6" id="KW-1133">Transmembrane helix</keyword>
<dbReference type="RefSeq" id="WP_316019560.1">
    <property type="nucleotide sequence ID" value="NZ_JAWDID010000028.1"/>
</dbReference>
<feature type="transmembrane region" description="Helical" evidence="6">
    <location>
        <begin position="227"/>
        <end position="249"/>
    </location>
</feature>
<comment type="similarity">
    <text evidence="2">Belongs to the EamA transporter family.</text>
</comment>
<keyword evidence="9" id="KW-1185">Reference proteome</keyword>
<dbReference type="InterPro" id="IPR000620">
    <property type="entry name" value="EamA_dom"/>
</dbReference>
<evidence type="ECO:0000313" key="8">
    <source>
        <dbReference type="EMBL" id="MDU0341747.1"/>
    </source>
</evidence>
<proteinExistence type="inferred from homology"/>
<feature type="domain" description="EamA" evidence="7">
    <location>
        <begin position="166"/>
        <end position="300"/>
    </location>
</feature>
<feature type="transmembrane region" description="Helical" evidence="6">
    <location>
        <begin position="283"/>
        <end position="302"/>
    </location>
</feature>
<feature type="transmembrane region" description="Helical" evidence="6">
    <location>
        <begin position="256"/>
        <end position="277"/>
    </location>
</feature>
<feature type="transmembrane region" description="Helical" evidence="6">
    <location>
        <begin position="20"/>
        <end position="41"/>
    </location>
</feature>
<comment type="caution">
    <text evidence="8">The sequence shown here is derived from an EMBL/GenBank/DDBJ whole genome shotgun (WGS) entry which is preliminary data.</text>
</comment>
<dbReference type="EMBL" id="JAWDID010000028">
    <property type="protein sequence ID" value="MDU0341747.1"/>
    <property type="molecule type" value="Genomic_DNA"/>
</dbReference>
<feature type="transmembrane region" description="Helical" evidence="6">
    <location>
        <begin position="140"/>
        <end position="159"/>
    </location>
</feature>
<name>A0ABU3SAF3_9HYPH</name>
<feature type="transmembrane region" description="Helical" evidence="6">
    <location>
        <begin position="165"/>
        <end position="185"/>
    </location>
</feature>
<dbReference type="SUPFAM" id="SSF103481">
    <property type="entry name" value="Multidrug resistance efflux transporter EmrE"/>
    <property type="match status" value="2"/>
</dbReference>
<protein>
    <submittedName>
        <fullName evidence="8">DMT family transporter</fullName>
    </submittedName>
</protein>
<dbReference type="InterPro" id="IPR050638">
    <property type="entry name" value="AA-Vitamin_Transporters"/>
</dbReference>
<dbReference type="PANTHER" id="PTHR32322">
    <property type="entry name" value="INNER MEMBRANE TRANSPORTER"/>
    <property type="match status" value="1"/>
</dbReference>
<evidence type="ECO:0000259" key="7">
    <source>
        <dbReference type="Pfam" id="PF00892"/>
    </source>
</evidence>
<evidence type="ECO:0000256" key="3">
    <source>
        <dbReference type="ARBA" id="ARBA00022692"/>
    </source>
</evidence>
<dbReference type="Pfam" id="PF00892">
    <property type="entry name" value="EamA"/>
    <property type="match status" value="2"/>
</dbReference>
<accession>A0ABU3SAF3</accession>
<reference evidence="8 9" key="1">
    <citation type="submission" date="2023-09" db="EMBL/GenBank/DDBJ databases">
        <title>Whole genome shotgun sequencing (WGS) of Bosea sp. ZW T0_25, isolated from stored onions (Allium cepa).</title>
        <authorList>
            <person name="Stoll D.A."/>
            <person name="Huch M."/>
        </authorList>
    </citation>
    <scope>NUCLEOTIDE SEQUENCE [LARGE SCALE GENOMIC DNA]</scope>
    <source>
        <strain evidence="8 9">ZW T0_25</strain>
    </source>
</reference>
<evidence type="ECO:0000256" key="2">
    <source>
        <dbReference type="ARBA" id="ARBA00007362"/>
    </source>
</evidence>
<evidence type="ECO:0000313" key="9">
    <source>
        <dbReference type="Proteomes" id="UP001254257"/>
    </source>
</evidence>
<feature type="domain" description="EamA" evidence="7">
    <location>
        <begin position="24"/>
        <end position="153"/>
    </location>
</feature>
<comment type="subcellular location">
    <subcellularLocation>
        <location evidence="1">Membrane</location>
        <topology evidence="1">Multi-pass membrane protein</topology>
    </subcellularLocation>
</comment>
<evidence type="ECO:0000256" key="1">
    <source>
        <dbReference type="ARBA" id="ARBA00004141"/>
    </source>
</evidence>
<feature type="transmembrane region" description="Helical" evidence="6">
    <location>
        <begin position="197"/>
        <end position="221"/>
    </location>
</feature>
<feature type="transmembrane region" description="Helical" evidence="6">
    <location>
        <begin position="105"/>
        <end position="128"/>
    </location>
</feature>
<dbReference type="Proteomes" id="UP001254257">
    <property type="component" value="Unassembled WGS sequence"/>
</dbReference>
<evidence type="ECO:0000256" key="4">
    <source>
        <dbReference type="ARBA" id="ARBA00022989"/>
    </source>
</evidence>
<dbReference type="InterPro" id="IPR037185">
    <property type="entry name" value="EmrE-like"/>
</dbReference>
<sequence>MSQVLPGQPSPSLPGGTALLLGQMLLCSCLWGSSFLLMKLIGTEISPLALTALRGLMGAILLGLWLATRGENVLPQGREWRDWALLGLLQGAIPNTLTAYALTQITASLTSLIQACTPLIVALLAHLLFADERLSAKRALGVLIGFSGMAILLGPAAFASGTPSAMGTLAMAVTALSYALGNLYIRSIPKVRPARLALGQQVFSGLPTLALVLALSGPAAFAAAPGLALPLLALGIFATALPILLYMHIVHRAGPVLGSMNGYLVPFWTILMGVGLLGESIGLREITGGLVVLAGLVIVSLTRRPAAAAKA</sequence>
<keyword evidence="5 6" id="KW-0472">Membrane</keyword>
<gene>
    <name evidence="8" type="ORF">RKE40_17740</name>
</gene>
<evidence type="ECO:0000256" key="6">
    <source>
        <dbReference type="SAM" id="Phobius"/>
    </source>
</evidence>
<feature type="transmembrane region" description="Helical" evidence="6">
    <location>
        <begin position="48"/>
        <end position="67"/>
    </location>
</feature>
<evidence type="ECO:0000256" key="5">
    <source>
        <dbReference type="ARBA" id="ARBA00023136"/>
    </source>
</evidence>